<comment type="caution">
    <text evidence="2">The sequence shown here is derived from an EMBL/GenBank/DDBJ whole genome shotgun (WGS) entry which is preliminary data.</text>
</comment>
<evidence type="ECO:0000256" key="1">
    <source>
        <dbReference type="SAM" id="MobiDB-lite"/>
    </source>
</evidence>
<gene>
    <name evidence="2" type="ORF">K7432_015852</name>
</gene>
<feature type="region of interest" description="Disordered" evidence="1">
    <location>
        <begin position="1"/>
        <end position="30"/>
    </location>
</feature>
<evidence type="ECO:0000313" key="3">
    <source>
        <dbReference type="Proteomes" id="UP001479436"/>
    </source>
</evidence>
<sequence length="248" mass="27759">MDSISQQMKIPTTVLSPSQPQISNKPAATRDKVEELIDALGKMTLELKVNMDAMKATSSTQLTANSNSSSGKENTFKPKYCIYCESEEHYRSSCQELNTDIDQNRASINKYGKIWDSQGNQLSLSKGHGGIMAFIRGKSSTINKYKSSNYVKVDSIPTVPARERFIGTLTEPSGEVHEYLMEPEEAKEVNSFIEKRKANSQDWKPNKNFKPETKTEVEVIVPLSNDTPPDTKRKGKYQMYVADSATAQ</sequence>
<feature type="region of interest" description="Disordered" evidence="1">
    <location>
        <begin position="223"/>
        <end position="248"/>
    </location>
</feature>
<keyword evidence="3" id="KW-1185">Reference proteome</keyword>
<organism evidence="2 3">
    <name type="scientific">Basidiobolus ranarum</name>
    <dbReference type="NCBI Taxonomy" id="34480"/>
    <lineage>
        <taxon>Eukaryota</taxon>
        <taxon>Fungi</taxon>
        <taxon>Fungi incertae sedis</taxon>
        <taxon>Zoopagomycota</taxon>
        <taxon>Entomophthoromycotina</taxon>
        <taxon>Basidiobolomycetes</taxon>
        <taxon>Basidiobolales</taxon>
        <taxon>Basidiobolaceae</taxon>
        <taxon>Basidiobolus</taxon>
    </lineage>
</organism>
<evidence type="ECO:0000313" key="2">
    <source>
        <dbReference type="EMBL" id="KAK9680753.1"/>
    </source>
</evidence>
<accession>A0ABR2VMG4</accession>
<reference evidence="2 3" key="1">
    <citation type="submission" date="2023-04" db="EMBL/GenBank/DDBJ databases">
        <title>Genome of Basidiobolus ranarum AG-B5.</title>
        <authorList>
            <person name="Stajich J.E."/>
            <person name="Carter-House D."/>
            <person name="Gryganskyi A."/>
        </authorList>
    </citation>
    <scope>NUCLEOTIDE SEQUENCE [LARGE SCALE GENOMIC DNA]</scope>
    <source>
        <strain evidence="2 3">AG-B5</strain>
    </source>
</reference>
<feature type="compositionally biased region" description="Polar residues" evidence="1">
    <location>
        <begin position="1"/>
        <end position="26"/>
    </location>
</feature>
<dbReference type="EMBL" id="JASJQH010009186">
    <property type="protein sequence ID" value="KAK9680753.1"/>
    <property type="molecule type" value="Genomic_DNA"/>
</dbReference>
<proteinExistence type="predicted"/>
<evidence type="ECO:0008006" key="4">
    <source>
        <dbReference type="Google" id="ProtNLM"/>
    </source>
</evidence>
<name>A0ABR2VMG4_9FUNG</name>
<protein>
    <recommendedName>
        <fullName evidence="4">Reverse transcriptase domain-containing protein</fullName>
    </recommendedName>
</protein>
<dbReference type="Proteomes" id="UP001479436">
    <property type="component" value="Unassembled WGS sequence"/>
</dbReference>